<dbReference type="EMBL" id="JARVCO010000010">
    <property type="protein sequence ID" value="MDZ8118809.1"/>
    <property type="molecule type" value="Genomic_DNA"/>
</dbReference>
<organism evidence="1 2">
    <name type="scientific">Pontiella agarivorans</name>
    <dbReference type="NCBI Taxonomy" id="3038953"/>
    <lineage>
        <taxon>Bacteria</taxon>
        <taxon>Pseudomonadati</taxon>
        <taxon>Kiritimatiellota</taxon>
        <taxon>Kiritimatiellia</taxon>
        <taxon>Kiritimatiellales</taxon>
        <taxon>Pontiellaceae</taxon>
        <taxon>Pontiella</taxon>
    </lineage>
</organism>
<gene>
    <name evidence="1" type="ORF">P9H32_09230</name>
</gene>
<keyword evidence="2" id="KW-1185">Reference proteome</keyword>
<reference evidence="1 2" key="1">
    <citation type="journal article" date="2024" name="Appl. Environ. Microbiol.">
        <title>Pontiella agarivorans sp. nov., a novel marine anaerobic bacterium capable of degrading macroalgal polysaccharides and fixing nitrogen.</title>
        <authorList>
            <person name="Liu N."/>
            <person name="Kivenson V."/>
            <person name="Peng X."/>
            <person name="Cui Z."/>
            <person name="Lankiewicz T.S."/>
            <person name="Gosselin K.M."/>
            <person name="English C.J."/>
            <person name="Blair E.M."/>
            <person name="O'Malley M.A."/>
            <person name="Valentine D.L."/>
        </authorList>
    </citation>
    <scope>NUCLEOTIDE SEQUENCE [LARGE SCALE GENOMIC DNA]</scope>
    <source>
        <strain evidence="1 2">NLcol2</strain>
    </source>
</reference>
<dbReference type="Gene3D" id="2.40.160.20">
    <property type="match status" value="1"/>
</dbReference>
<accession>A0ABU5MX72</accession>
<dbReference type="InterPro" id="IPR018550">
    <property type="entry name" value="Lipid-A_deacylase-rel"/>
</dbReference>
<dbReference type="SUPFAM" id="SSF56925">
    <property type="entry name" value="OMPA-like"/>
    <property type="match status" value="1"/>
</dbReference>
<evidence type="ECO:0000313" key="2">
    <source>
        <dbReference type="Proteomes" id="UP001290861"/>
    </source>
</evidence>
<dbReference type="InterPro" id="IPR011250">
    <property type="entry name" value="OMP/PagP_B-barrel"/>
</dbReference>
<dbReference type="Pfam" id="PF09411">
    <property type="entry name" value="PagL"/>
    <property type="match status" value="1"/>
</dbReference>
<evidence type="ECO:0000313" key="1">
    <source>
        <dbReference type="EMBL" id="MDZ8118809.1"/>
    </source>
</evidence>
<protein>
    <submittedName>
        <fullName evidence="1">Acyloxyacyl hydrolase</fullName>
    </submittedName>
</protein>
<keyword evidence="1" id="KW-0378">Hydrolase</keyword>
<proteinExistence type="predicted"/>
<name>A0ABU5MX72_9BACT</name>
<dbReference type="Proteomes" id="UP001290861">
    <property type="component" value="Unassembled WGS sequence"/>
</dbReference>
<dbReference type="RefSeq" id="WP_322609310.1">
    <property type="nucleotide sequence ID" value="NZ_JARVCO010000010.1"/>
</dbReference>
<comment type="caution">
    <text evidence="1">The sequence shown here is derived from an EMBL/GenBank/DDBJ whole genome shotgun (WGS) entry which is preliminary data.</text>
</comment>
<dbReference type="GO" id="GO:0016787">
    <property type="term" value="F:hydrolase activity"/>
    <property type="evidence" value="ECO:0007669"/>
    <property type="project" value="UniProtKB-KW"/>
</dbReference>
<sequence length="176" mass="19331">MRRGGQFGAMLLCCAMADAGGLYIGAGAGPQGGTLTEPDQYNAVVDVGYIFYSGDWNRVEFDLGAGLTWLGSNEHKDAVYAFSLVPGLRFYFWNGETFRFYVMAAAGPTYLTESYLGNMELGGYFAFNDFVGVGIRFGEEDEWSATLGWRHISNAGLFRPNRGFDMPAYLLIGKTL</sequence>